<dbReference type="GO" id="GO:0003823">
    <property type="term" value="F:antigen binding"/>
    <property type="evidence" value="ECO:0007669"/>
    <property type="project" value="TreeGrafter"/>
</dbReference>
<feature type="domain" description="Fibrinogen C-terminal" evidence="15">
    <location>
        <begin position="100"/>
        <end position="315"/>
    </location>
</feature>
<dbReference type="GO" id="GO:0005102">
    <property type="term" value="F:signaling receptor binding"/>
    <property type="evidence" value="ECO:0007669"/>
    <property type="project" value="TreeGrafter"/>
</dbReference>
<name>A0AAV6ZM61_ENGPU</name>
<keyword evidence="2" id="KW-0964">Secreted</keyword>
<dbReference type="InterPro" id="IPR050373">
    <property type="entry name" value="Fibrinogen_C-term_domain"/>
</dbReference>
<keyword evidence="7" id="KW-0677">Repeat</keyword>
<sequence>MVSIVTMWTSVVTALCLVTCIHSAEESCPEVKYVAIGETDKLTILRGCPGLPGSPGHKGDTGPAGEKGSRGDVGKAGPAGQPGSIGLTGQKGEKGEPAFSGLAYAPRNCKELLDQGSFLSGWYKIYPDGETALTVMCDMDTDGGGWIVFQRRYDGTVNFFRDWNDYKRGFGNQLTEFWLGNDNIQRLTSSGSHEFRVDLTDYENNYSFATYASFALSGDNYKLQIGAFTGGSAGDSLSYHNDRPFSTKDRDNDIHADNCAVMFKGAWWYGECHNANLNGLYLRGKHTSYADGIIWETGKGDYYSYKITEMKFRPV</sequence>
<evidence type="ECO:0000256" key="8">
    <source>
        <dbReference type="ARBA" id="ARBA00022837"/>
    </source>
</evidence>
<evidence type="ECO:0000256" key="3">
    <source>
        <dbReference type="ARBA" id="ARBA00022588"/>
    </source>
</evidence>
<dbReference type="NCBIfam" id="NF040941">
    <property type="entry name" value="GGGWT_bact"/>
    <property type="match status" value="1"/>
</dbReference>
<evidence type="ECO:0000256" key="2">
    <source>
        <dbReference type="ARBA" id="ARBA00022525"/>
    </source>
</evidence>
<feature type="signal peptide" evidence="14">
    <location>
        <begin position="1"/>
        <end position="23"/>
    </location>
</feature>
<evidence type="ECO:0000313" key="18">
    <source>
        <dbReference type="Proteomes" id="UP000824782"/>
    </source>
</evidence>
<dbReference type="Gene3D" id="3.90.215.10">
    <property type="entry name" value="Gamma Fibrinogen, chain A, domain 1"/>
    <property type="match status" value="1"/>
</dbReference>
<dbReference type="InterPro" id="IPR020837">
    <property type="entry name" value="Fibrinogen_CS"/>
</dbReference>
<dbReference type="InterPro" id="IPR036056">
    <property type="entry name" value="Fibrinogen-like_C"/>
</dbReference>
<dbReference type="GO" id="GO:0005615">
    <property type="term" value="C:extracellular space"/>
    <property type="evidence" value="ECO:0007669"/>
    <property type="project" value="TreeGrafter"/>
</dbReference>
<evidence type="ECO:0000256" key="7">
    <source>
        <dbReference type="ARBA" id="ARBA00022737"/>
    </source>
</evidence>
<gene>
    <name evidence="17" type="ORF">GDO81_026939</name>
    <name evidence="16" type="ORF">GDO81_028668</name>
</gene>
<evidence type="ECO:0000256" key="12">
    <source>
        <dbReference type="ARBA" id="ARBA00023180"/>
    </source>
</evidence>
<dbReference type="GO" id="GO:0030246">
    <property type="term" value="F:carbohydrate binding"/>
    <property type="evidence" value="ECO:0007669"/>
    <property type="project" value="UniProtKB-KW"/>
</dbReference>
<dbReference type="EMBL" id="WNYA01007121">
    <property type="protein sequence ID" value="KAG8541580.1"/>
    <property type="molecule type" value="Genomic_DNA"/>
</dbReference>
<keyword evidence="4" id="KW-0479">Metal-binding</keyword>
<dbReference type="Pfam" id="PF00147">
    <property type="entry name" value="Fibrinogen_C"/>
    <property type="match status" value="1"/>
</dbReference>
<organism evidence="17 18">
    <name type="scientific">Engystomops pustulosus</name>
    <name type="common">Tungara frog</name>
    <name type="synonym">Physalaemus pustulosus</name>
    <dbReference type="NCBI Taxonomy" id="76066"/>
    <lineage>
        <taxon>Eukaryota</taxon>
        <taxon>Metazoa</taxon>
        <taxon>Chordata</taxon>
        <taxon>Craniata</taxon>
        <taxon>Vertebrata</taxon>
        <taxon>Euteleostomi</taxon>
        <taxon>Amphibia</taxon>
        <taxon>Batrachia</taxon>
        <taxon>Anura</taxon>
        <taxon>Neobatrachia</taxon>
        <taxon>Hyloidea</taxon>
        <taxon>Leptodactylidae</taxon>
        <taxon>Leiuperinae</taxon>
        <taxon>Engystomops</taxon>
    </lineage>
</organism>
<dbReference type="Pfam" id="PF01391">
    <property type="entry name" value="Collagen"/>
    <property type="match status" value="1"/>
</dbReference>
<evidence type="ECO:0000256" key="14">
    <source>
        <dbReference type="SAM" id="SignalP"/>
    </source>
</evidence>
<comment type="subcellular location">
    <subcellularLocation>
        <location evidence="1">Secreted</location>
    </subcellularLocation>
</comment>
<dbReference type="PANTHER" id="PTHR19143">
    <property type="entry name" value="FIBRINOGEN/TENASCIN/ANGIOPOEITIN"/>
    <property type="match status" value="1"/>
</dbReference>
<keyword evidence="6" id="KW-0430">Lectin</keyword>
<keyword evidence="18" id="KW-1185">Reference proteome</keyword>
<dbReference type="PANTHER" id="PTHR19143:SF433">
    <property type="entry name" value="FICOLIN-2"/>
    <property type="match status" value="1"/>
</dbReference>
<evidence type="ECO:0000256" key="10">
    <source>
        <dbReference type="ARBA" id="ARBA00023119"/>
    </source>
</evidence>
<keyword evidence="11" id="KW-1015">Disulfide bond</keyword>
<dbReference type="SUPFAM" id="SSF56496">
    <property type="entry name" value="Fibrinogen C-terminal domain-like"/>
    <property type="match status" value="1"/>
</dbReference>
<evidence type="ECO:0000313" key="17">
    <source>
        <dbReference type="EMBL" id="KAG8550267.1"/>
    </source>
</evidence>
<evidence type="ECO:0000256" key="13">
    <source>
        <dbReference type="SAM" id="MobiDB-lite"/>
    </source>
</evidence>
<dbReference type="GO" id="GO:0097367">
    <property type="term" value="F:carbohydrate derivative binding"/>
    <property type="evidence" value="ECO:0007669"/>
    <property type="project" value="TreeGrafter"/>
</dbReference>
<dbReference type="GO" id="GO:0001867">
    <property type="term" value="P:complement activation, lectin pathway"/>
    <property type="evidence" value="ECO:0007669"/>
    <property type="project" value="TreeGrafter"/>
</dbReference>
<dbReference type="FunFam" id="3.90.215.10:FF:000001">
    <property type="entry name" value="Tenascin isoform 1"/>
    <property type="match status" value="1"/>
</dbReference>
<evidence type="ECO:0000313" key="16">
    <source>
        <dbReference type="EMBL" id="KAG8541580.1"/>
    </source>
</evidence>
<keyword evidence="8" id="KW-0106">Calcium</keyword>
<evidence type="ECO:0000256" key="4">
    <source>
        <dbReference type="ARBA" id="ARBA00022723"/>
    </source>
</evidence>
<keyword evidence="12" id="KW-0325">Glycoprotein</keyword>
<dbReference type="InterPro" id="IPR008160">
    <property type="entry name" value="Collagen"/>
</dbReference>
<proteinExistence type="predicted"/>
<accession>A0AAV6ZM61</accession>
<evidence type="ECO:0000256" key="1">
    <source>
        <dbReference type="ARBA" id="ARBA00004613"/>
    </source>
</evidence>
<dbReference type="GO" id="GO:0046872">
    <property type="term" value="F:metal ion binding"/>
    <property type="evidence" value="ECO:0007669"/>
    <property type="project" value="UniProtKB-KW"/>
</dbReference>
<dbReference type="SMART" id="SM00186">
    <property type="entry name" value="FBG"/>
    <property type="match status" value="1"/>
</dbReference>
<keyword evidence="3" id="KW-0399">Innate immunity</keyword>
<dbReference type="CDD" id="cd00087">
    <property type="entry name" value="FReD"/>
    <property type="match status" value="1"/>
</dbReference>
<keyword evidence="5 14" id="KW-0732">Signal</keyword>
<keyword evidence="9" id="KW-0391">Immunity</keyword>
<dbReference type="AlphaFoldDB" id="A0AAV6ZM61"/>
<evidence type="ECO:0000256" key="6">
    <source>
        <dbReference type="ARBA" id="ARBA00022734"/>
    </source>
</evidence>
<keyword evidence="10" id="KW-0176">Collagen</keyword>
<dbReference type="GO" id="GO:0005581">
    <property type="term" value="C:collagen trimer"/>
    <property type="evidence" value="ECO:0007669"/>
    <property type="project" value="UniProtKB-KW"/>
</dbReference>
<evidence type="ECO:0000259" key="15">
    <source>
        <dbReference type="PROSITE" id="PS51406"/>
    </source>
</evidence>
<evidence type="ECO:0000256" key="9">
    <source>
        <dbReference type="ARBA" id="ARBA00022859"/>
    </source>
</evidence>
<evidence type="ECO:0000256" key="5">
    <source>
        <dbReference type="ARBA" id="ARBA00022729"/>
    </source>
</evidence>
<feature type="region of interest" description="Disordered" evidence="13">
    <location>
        <begin position="52"/>
        <end position="93"/>
    </location>
</feature>
<dbReference type="InterPro" id="IPR014716">
    <property type="entry name" value="Fibrinogen_a/b/g_C_1"/>
</dbReference>
<dbReference type="EMBL" id="WNYA01000065">
    <property type="protein sequence ID" value="KAG8550267.1"/>
    <property type="molecule type" value="Genomic_DNA"/>
</dbReference>
<protein>
    <recommendedName>
        <fullName evidence="15">Fibrinogen C-terminal domain-containing protein</fullName>
    </recommendedName>
</protein>
<dbReference type="PROSITE" id="PS51406">
    <property type="entry name" value="FIBRINOGEN_C_2"/>
    <property type="match status" value="1"/>
</dbReference>
<dbReference type="PROSITE" id="PS00514">
    <property type="entry name" value="FIBRINOGEN_C_1"/>
    <property type="match status" value="1"/>
</dbReference>
<evidence type="ECO:0000256" key="11">
    <source>
        <dbReference type="ARBA" id="ARBA00023157"/>
    </source>
</evidence>
<reference evidence="17" key="1">
    <citation type="thesis" date="2020" institute="ProQuest LLC" country="789 East Eisenhower Parkway, Ann Arbor, MI, USA">
        <title>Comparative Genomics and Chromosome Evolution.</title>
        <authorList>
            <person name="Mudd A.B."/>
        </authorList>
    </citation>
    <scope>NUCLEOTIDE SEQUENCE</scope>
    <source>
        <strain evidence="17">237g6f4</strain>
        <tissue evidence="17">Blood</tissue>
    </source>
</reference>
<dbReference type="InterPro" id="IPR002181">
    <property type="entry name" value="Fibrinogen_a/b/g_C_dom"/>
</dbReference>
<comment type="caution">
    <text evidence="17">The sequence shown here is derived from an EMBL/GenBank/DDBJ whole genome shotgun (WGS) entry which is preliminary data.</text>
</comment>
<dbReference type="Proteomes" id="UP000824782">
    <property type="component" value="Unassembled WGS sequence"/>
</dbReference>
<feature type="chain" id="PRO_5044715472" description="Fibrinogen C-terminal domain-containing protein" evidence="14">
    <location>
        <begin position="24"/>
        <end position="315"/>
    </location>
</feature>